<evidence type="ECO:0000313" key="10">
    <source>
        <dbReference type="Proteomes" id="UP000694701"/>
    </source>
</evidence>
<dbReference type="PANTHER" id="PTHR11501">
    <property type="entry name" value="MICROTUBULE-ASSOCIATED PROTEIN"/>
    <property type="match status" value="1"/>
</dbReference>
<organism evidence="9 10">
    <name type="scientific">Cyprinus carpio</name>
    <name type="common">Common carp</name>
    <dbReference type="NCBI Taxonomy" id="7962"/>
    <lineage>
        <taxon>Eukaryota</taxon>
        <taxon>Metazoa</taxon>
        <taxon>Chordata</taxon>
        <taxon>Craniata</taxon>
        <taxon>Vertebrata</taxon>
        <taxon>Euteleostomi</taxon>
        <taxon>Actinopterygii</taxon>
        <taxon>Neopterygii</taxon>
        <taxon>Teleostei</taxon>
        <taxon>Ostariophysi</taxon>
        <taxon>Cypriniformes</taxon>
        <taxon>Cyprinidae</taxon>
        <taxon>Cyprininae</taxon>
        <taxon>Cyprinus</taxon>
    </lineage>
</organism>
<keyword evidence="2 7" id="KW-0963">Cytoplasm</keyword>
<feature type="region of interest" description="Disordered" evidence="8">
    <location>
        <begin position="201"/>
        <end position="296"/>
    </location>
</feature>
<feature type="compositionally biased region" description="Low complexity" evidence="8">
    <location>
        <begin position="524"/>
        <end position="540"/>
    </location>
</feature>
<dbReference type="InterPro" id="IPR027324">
    <property type="entry name" value="MAP2/MAP4/Tau"/>
</dbReference>
<evidence type="ECO:0000256" key="8">
    <source>
        <dbReference type="SAM" id="MobiDB-lite"/>
    </source>
</evidence>
<keyword evidence="3" id="KW-0597">Phosphoprotein</keyword>
<feature type="region of interest" description="Disordered" evidence="8">
    <location>
        <begin position="128"/>
        <end position="170"/>
    </location>
</feature>
<evidence type="ECO:0000256" key="6">
    <source>
        <dbReference type="ARBA" id="ARBA00023212"/>
    </source>
</evidence>
<keyword evidence="4 7" id="KW-0493">Microtubule</keyword>
<feature type="compositionally biased region" description="Low complexity" evidence="8">
    <location>
        <begin position="746"/>
        <end position="776"/>
    </location>
</feature>
<dbReference type="InterPro" id="IPR001084">
    <property type="entry name" value="MAP_tubulin-bd_rpt"/>
</dbReference>
<evidence type="ECO:0000313" key="9">
    <source>
        <dbReference type="Ensembl" id="ENSCCRP00020088225.1"/>
    </source>
</evidence>
<name>A0A8C2J4X2_CYPCA</name>
<proteinExistence type="predicted"/>
<feature type="compositionally biased region" description="Low complexity" evidence="8">
    <location>
        <begin position="659"/>
        <end position="721"/>
    </location>
</feature>
<feature type="compositionally biased region" description="Low complexity" evidence="8">
    <location>
        <begin position="829"/>
        <end position="859"/>
    </location>
</feature>
<keyword evidence="5" id="KW-0677">Repeat</keyword>
<feature type="compositionally biased region" description="Basic residues" evidence="8">
    <location>
        <begin position="286"/>
        <end position="295"/>
    </location>
</feature>
<evidence type="ECO:0000256" key="4">
    <source>
        <dbReference type="ARBA" id="ARBA00022701"/>
    </source>
</evidence>
<dbReference type="PANTHER" id="PTHR11501:SF16">
    <property type="entry name" value="MICROTUBULE-ASSOCIATED PROTEIN 4"/>
    <property type="match status" value="1"/>
</dbReference>
<feature type="compositionally biased region" description="Polar residues" evidence="8">
    <location>
        <begin position="254"/>
        <end position="265"/>
    </location>
</feature>
<accession>A0A8C2J4X2</accession>
<dbReference type="GO" id="GO:0031175">
    <property type="term" value="P:neuron projection development"/>
    <property type="evidence" value="ECO:0007669"/>
    <property type="project" value="TreeGrafter"/>
</dbReference>
<evidence type="ECO:0000256" key="5">
    <source>
        <dbReference type="ARBA" id="ARBA00022737"/>
    </source>
</evidence>
<feature type="compositionally biased region" description="Basic and acidic residues" evidence="8">
    <location>
        <begin position="970"/>
        <end position="979"/>
    </location>
</feature>
<evidence type="ECO:0000256" key="7">
    <source>
        <dbReference type="RuleBase" id="RU000686"/>
    </source>
</evidence>
<dbReference type="PROSITE" id="PS51491">
    <property type="entry name" value="TAU_MAP_2"/>
    <property type="match status" value="4"/>
</dbReference>
<sequence length="1086" mass="114379">MADLSLTDALTDSVPQPGVENMVERDFVATLEAETFDDQVGETVDKTNFIPLLDNDGKDENTGHFSPLAEMQRSICCSSALSVSLDSGSQSSPPLMMDSSPLAAFTGFSQPSVMSAVITGAAPFQTERPSGVAEVQEPPASLATEAPKIPSEPLTATTPKSPQDTSAGVFGDRWSNEACISSDLPFTPSVSTVISRHAGPLVESPHDMADPQWSPRDSGAGDAEEREGEGSDRKKEKKKKKRRPRDEMYDFPTDVQSESALSDSPHQPCKERDRDGGLEDGNRFGGRVKKPKSRKKIPEEWAIHAEPFVPASACVPQELATDISQSLLEVDSGLVSLSEDYTDGSLIPLSLTQDLLSLTATSPPSTMLVEPAMPSPKPPGQAPGLSHQHPLSSSSGFNDIIMETEDSLACNLSDTQPFISPGGTFEEAIVGQDNTYTASMGTQESPLKEPQSSTPGSTCFVPPMEALITAPPFSPSGPAWSPNNHNQPFDPEGVDFETSVSVPAPLASPKSKAPKEPKSKQGKKSSGSSSSKSPTSPEAKLASPQNSGLNPAAPPFFPSFAEPRELAEDTPFTLEGLLWTFGRWIHVMHARSTTHAHTHTHTHTLRYTVINLHVGKSDTELAPSLTESLPTRERAENYRELKKTAVLDAPKHTHPIAGATKPSSAKPRPSSASSATAAPKRPTPTSAPLSKKAPVPKAPAPAAGTKRPATASTRPSTASSTVTREVKPKTAVPKTSVAPARPPADKPATAARPATTTRSTASAAAARRPGYSAASPNKCFFSDAARSKPAPLKASTTTSSAAARPRTTKTPVSSSTTAAAAAPEKKPAVPRAPRPASTSTSSASASTRTTARPSSTPAPDVKNIRSKIGSTDNIKYQPGGGKVSQSRTDTQSSPSKETSQAKVQIVSKKLDYSHVTSRLGSKDNIKHVPGGGNVQILNKKVDLSKVTSKCGSKANIKHKPGGGEVKIESRKVNFKEKAQPKVSSMDNVNHEPGGGKVKAEGAQETAEGSGAPSSGVSAGAAQENGLKEGAPCRSEELRDPQGLDSLIPETSKFVCNPARDSEPRRSPVRLEPTPIPHPHSIPHIYS</sequence>
<keyword evidence="6 7" id="KW-0206">Cytoskeleton</keyword>
<dbReference type="GO" id="GO:0043005">
    <property type="term" value="C:neuron projection"/>
    <property type="evidence" value="ECO:0007669"/>
    <property type="project" value="TreeGrafter"/>
</dbReference>
<evidence type="ECO:0000256" key="1">
    <source>
        <dbReference type="ARBA" id="ARBA00004245"/>
    </source>
</evidence>
<protein>
    <recommendedName>
        <fullName evidence="7">Microtubule-associated protein</fullName>
    </recommendedName>
</protein>
<reference evidence="9" key="1">
    <citation type="submission" date="2025-08" db="UniProtKB">
        <authorList>
            <consortium name="Ensembl"/>
        </authorList>
    </citation>
    <scope>IDENTIFICATION</scope>
</reference>
<dbReference type="Proteomes" id="UP000694701">
    <property type="component" value="Unplaced"/>
</dbReference>
<feature type="compositionally biased region" description="Basic and acidic residues" evidence="8">
    <location>
        <begin position="268"/>
        <end position="282"/>
    </location>
</feature>
<feature type="compositionally biased region" description="Polar residues" evidence="8">
    <location>
        <begin position="154"/>
        <end position="166"/>
    </location>
</feature>
<dbReference type="Pfam" id="PF00418">
    <property type="entry name" value="Tubulin-binding"/>
    <property type="match status" value="4"/>
</dbReference>
<feature type="compositionally biased region" description="Low complexity" evidence="8">
    <location>
        <begin position="499"/>
        <end position="511"/>
    </location>
</feature>
<feature type="compositionally biased region" description="Polar residues" evidence="8">
    <location>
        <begin position="883"/>
        <end position="902"/>
    </location>
</feature>
<feature type="region of interest" description="Disordered" evidence="8">
    <location>
        <begin position="367"/>
        <end position="394"/>
    </location>
</feature>
<dbReference type="PROSITE" id="PS00229">
    <property type="entry name" value="TAU_MAP_1"/>
    <property type="match status" value="1"/>
</dbReference>
<evidence type="ECO:0000256" key="3">
    <source>
        <dbReference type="ARBA" id="ARBA00022553"/>
    </source>
</evidence>
<dbReference type="Ensembl" id="ENSCCRT00020096474.1">
    <property type="protein sequence ID" value="ENSCCRP00020088225.1"/>
    <property type="gene ID" value="ENSCCRG00020040545.1"/>
</dbReference>
<feature type="region of interest" description="Disordered" evidence="8">
    <location>
        <begin position="438"/>
        <end position="559"/>
    </location>
</feature>
<feature type="compositionally biased region" description="Low complexity" evidence="8">
    <location>
        <begin position="789"/>
        <end position="822"/>
    </location>
</feature>
<feature type="region of interest" description="Disordered" evidence="8">
    <location>
        <begin position="644"/>
        <end position="903"/>
    </location>
</feature>
<dbReference type="AlphaFoldDB" id="A0A8C2J4X2"/>
<feature type="compositionally biased region" description="Polar residues" evidence="8">
    <location>
        <begin position="438"/>
        <end position="457"/>
    </location>
</feature>
<feature type="compositionally biased region" description="Low complexity" evidence="8">
    <location>
        <begin position="1008"/>
        <end position="1021"/>
    </location>
</feature>
<dbReference type="GO" id="GO:0008017">
    <property type="term" value="F:microtubule binding"/>
    <property type="evidence" value="ECO:0007669"/>
    <property type="project" value="InterPro"/>
</dbReference>
<evidence type="ECO:0000256" key="2">
    <source>
        <dbReference type="ARBA" id="ARBA00022490"/>
    </source>
</evidence>
<dbReference type="GO" id="GO:0005874">
    <property type="term" value="C:microtubule"/>
    <property type="evidence" value="ECO:0007669"/>
    <property type="project" value="UniProtKB-KW"/>
</dbReference>
<comment type="subcellular location">
    <subcellularLocation>
        <location evidence="1 7">Cytoplasm</location>
        <location evidence="1 7">Cytoskeleton</location>
    </subcellularLocation>
</comment>
<feature type="region of interest" description="Disordered" evidence="8">
    <location>
        <begin position="970"/>
        <end position="1086"/>
    </location>
</feature>
<dbReference type="GO" id="GO:0000226">
    <property type="term" value="P:microtubule cytoskeleton organization"/>
    <property type="evidence" value="ECO:0007669"/>
    <property type="project" value="TreeGrafter"/>
</dbReference>